<feature type="region of interest" description="Disordered" evidence="1">
    <location>
        <begin position="23"/>
        <end position="68"/>
    </location>
</feature>
<dbReference type="OrthoDB" id="4526027at2759"/>
<proteinExistence type="predicted"/>
<keyword evidence="3" id="KW-1185">Reference proteome</keyword>
<dbReference type="Proteomes" id="UP000001745">
    <property type="component" value="Unassembled WGS sequence"/>
</dbReference>
<dbReference type="GeneID" id="8099905"/>
<dbReference type="AlphaFoldDB" id="B8MID4"/>
<feature type="compositionally biased region" description="Basic and acidic residues" evidence="1">
    <location>
        <begin position="23"/>
        <end position="37"/>
    </location>
</feature>
<dbReference type="HOGENOM" id="CLU_2559006_0_0_1"/>
<dbReference type="RefSeq" id="XP_002484571.1">
    <property type="nucleotide sequence ID" value="XM_002484526.1"/>
</dbReference>
<sequence>MPSGFPNFRQIPSNYEVVMANRRAAEQSKMDATKQDDTDSDAQSLASSSMSMFKEKATKSSQSSSSGWRKRLWILAQERAMSTVEQTSLDR</sequence>
<evidence type="ECO:0000313" key="2">
    <source>
        <dbReference type="EMBL" id="EED14618.1"/>
    </source>
</evidence>
<dbReference type="EMBL" id="EQ962657">
    <property type="protein sequence ID" value="EED14618.1"/>
    <property type="molecule type" value="Genomic_DNA"/>
</dbReference>
<feature type="compositionally biased region" description="Low complexity" evidence="1">
    <location>
        <begin position="41"/>
        <end position="52"/>
    </location>
</feature>
<dbReference type="InParanoid" id="B8MID4"/>
<evidence type="ECO:0000256" key="1">
    <source>
        <dbReference type="SAM" id="MobiDB-lite"/>
    </source>
</evidence>
<dbReference type="VEuPathDB" id="FungiDB:TSTA_040970"/>
<gene>
    <name evidence="2" type="ORF">TSTA_040970</name>
</gene>
<name>B8MID4_TALSN</name>
<evidence type="ECO:0000313" key="3">
    <source>
        <dbReference type="Proteomes" id="UP000001745"/>
    </source>
</evidence>
<reference evidence="3" key="1">
    <citation type="journal article" date="2015" name="Genome Announc.">
        <title>Genome sequence of the AIDS-associated pathogen Penicillium marneffei (ATCC18224) and its near taxonomic relative Talaromyces stipitatus (ATCC10500).</title>
        <authorList>
            <person name="Nierman W.C."/>
            <person name="Fedorova-Abrams N.D."/>
            <person name="Andrianopoulos A."/>
        </authorList>
    </citation>
    <scope>NUCLEOTIDE SEQUENCE [LARGE SCALE GENOMIC DNA]</scope>
    <source>
        <strain evidence="3">ATCC 10500 / CBS 375.48 / QM 6759 / NRRL 1006</strain>
    </source>
</reference>
<organism evidence="2 3">
    <name type="scientific">Talaromyces stipitatus (strain ATCC 10500 / CBS 375.48 / QM 6759 / NRRL 1006)</name>
    <name type="common">Penicillium stipitatum</name>
    <dbReference type="NCBI Taxonomy" id="441959"/>
    <lineage>
        <taxon>Eukaryota</taxon>
        <taxon>Fungi</taxon>
        <taxon>Dikarya</taxon>
        <taxon>Ascomycota</taxon>
        <taxon>Pezizomycotina</taxon>
        <taxon>Eurotiomycetes</taxon>
        <taxon>Eurotiomycetidae</taxon>
        <taxon>Eurotiales</taxon>
        <taxon>Trichocomaceae</taxon>
        <taxon>Talaromyces</taxon>
        <taxon>Talaromyces sect. Talaromyces</taxon>
    </lineage>
</organism>
<accession>B8MID4</accession>
<protein>
    <submittedName>
        <fullName evidence="2">Uncharacterized protein</fullName>
    </submittedName>
</protein>
<dbReference type="PhylomeDB" id="B8MID4"/>